<dbReference type="InterPro" id="IPR026444">
    <property type="entry name" value="Secre_tail"/>
</dbReference>
<dbReference type="InterPro" id="IPR025965">
    <property type="entry name" value="FlgD/Vpr_Ig-like"/>
</dbReference>
<name>A0A383BUX0_9ZZZZ</name>
<evidence type="ECO:0000259" key="1">
    <source>
        <dbReference type="Pfam" id="PF13860"/>
    </source>
</evidence>
<gene>
    <name evidence="2" type="ORF">METZ01_LOCUS476900</name>
</gene>
<accession>A0A383BUX0</accession>
<sequence length="122" mass="13860">DHLFSVEEIEFNGVVYTLSELLGVVQSQLPEEFALYTPYPNPFNPTTQIKVDVAESGPVQLMVYDINGRLVTTLKDATLEPGNYVIDWDARDRNGHMISTGIYFIQFTAESYRNTKKVLLLK</sequence>
<proteinExistence type="predicted"/>
<evidence type="ECO:0000313" key="2">
    <source>
        <dbReference type="EMBL" id="SVE24046.1"/>
    </source>
</evidence>
<dbReference type="Gene3D" id="2.60.40.4070">
    <property type="match status" value="1"/>
</dbReference>
<reference evidence="2" key="1">
    <citation type="submission" date="2018-05" db="EMBL/GenBank/DDBJ databases">
        <authorList>
            <person name="Lanie J.A."/>
            <person name="Ng W.-L."/>
            <person name="Kazmierczak K.M."/>
            <person name="Andrzejewski T.M."/>
            <person name="Davidsen T.M."/>
            <person name="Wayne K.J."/>
            <person name="Tettelin H."/>
            <person name="Glass J.I."/>
            <person name="Rusch D."/>
            <person name="Podicherti R."/>
            <person name="Tsui H.-C.T."/>
            <person name="Winkler M.E."/>
        </authorList>
    </citation>
    <scope>NUCLEOTIDE SEQUENCE</scope>
</reference>
<feature type="non-terminal residue" evidence="2">
    <location>
        <position position="1"/>
    </location>
</feature>
<dbReference type="Pfam" id="PF13860">
    <property type="entry name" value="FlgD_ig"/>
    <property type="match status" value="1"/>
</dbReference>
<protein>
    <recommendedName>
        <fullName evidence="1">FlgD/Vpr Ig-like domain-containing protein</fullName>
    </recommendedName>
</protein>
<feature type="domain" description="FlgD/Vpr Ig-like" evidence="1">
    <location>
        <begin position="49"/>
        <end position="110"/>
    </location>
</feature>
<dbReference type="AlphaFoldDB" id="A0A383BUX0"/>
<organism evidence="2">
    <name type="scientific">marine metagenome</name>
    <dbReference type="NCBI Taxonomy" id="408172"/>
    <lineage>
        <taxon>unclassified sequences</taxon>
        <taxon>metagenomes</taxon>
        <taxon>ecological metagenomes</taxon>
    </lineage>
</organism>
<dbReference type="EMBL" id="UINC01203674">
    <property type="protein sequence ID" value="SVE24046.1"/>
    <property type="molecule type" value="Genomic_DNA"/>
</dbReference>
<dbReference type="NCBIfam" id="TIGR04183">
    <property type="entry name" value="Por_Secre_tail"/>
    <property type="match status" value="1"/>
</dbReference>